<dbReference type="EC" id="4.6.1.2" evidence="1"/>
<evidence type="ECO:0000256" key="4">
    <source>
        <dbReference type="ARBA" id="ARBA00023293"/>
    </source>
</evidence>
<dbReference type="Gene3D" id="3.30.450.260">
    <property type="entry name" value="Haem NO binding associated domain"/>
    <property type="match status" value="1"/>
</dbReference>
<dbReference type="InterPro" id="IPR003594">
    <property type="entry name" value="HATPase_dom"/>
</dbReference>
<dbReference type="PANTHER" id="PTHR43156:SF2">
    <property type="entry name" value="STAGE II SPORULATION PROTEIN E"/>
    <property type="match status" value="1"/>
</dbReference>
<dbReference type="NCBIfam" id="TIGR00229">
    <property type="entry name" value="sensory_box"/>
    <property type="match status" value="1"/>
</dbReference>
<evidence type="ECO:0000256" key="3">
    <source>
        <dbReference type="ARBA" id="ARBA00022801"/>
    </source>
</evidence>
<keyword evidence="2" id="KW-0547">Nucleotide-binding</keyword>
<keyword evidence="9" id="KW-1185">Reference proteome</keyword>
<dbReference type="Pfam" id="PF07701">
    <property type="entry name" value="HNOBA"/>
    <property type="match status" value="2"/>
</dbReference>
<dbReference type="InterPro" id="IPR000014">
    <property type="entry name" value="PAS"/>
</dbReference>
<evidence type="ECO:0000313" key="9">
    <source>
        <dbReference type="Proteomes" id="UP001198034"/>
    </source>
</evidence>
<dbReference type="InterPro" id="IPR011645">
    <property type="entry name" value="HNOB_dom_associated"/>
</dbReference>
<evidence type="ECO:0000313" key="8">
    <source>
        <dbReference type="EMBL" id="MCB5197347.1"/>
    </source>
</evidence>
<dbReference type="SMART" id="SM00331">
    <property type="entry name" value="PP2C_SIG"/>
    <property type="match status" value="1"/>
</dbReference>
<dbReference type="InterPro" id="IPR035965">
    <property type="entry name" value="PAS-like_dom_sf"/>
</dbReference>
<feature type="domain" description="PAS" evidence="5">
    <location>
        <begin position="156"/>
        <end position="226"/>
    </location>
</feature>
<dbReference type="Gene3D" id="3.30.450.20">
    <property type="entry name" value="PAS domain"/>
    <property type="match status" value="1"/>
</dbReference>
<dbReference type="SUPFAM" id="SSF55785">
    <property type="entry name" value="PYP-like sensor domain (PAS domain)"/>
    <property type="match status" value="1"/>
</dbReference>
<dbReference type="InterPro" id="IPR001932">
    <property type="entry name" value="PPM-type_phosphatase-like_dom"/>
</dbReference>
<sequence length="680" mass="75955">MPYETKLPNGAINTIFPFHFVLNAELCIVGLGPSVPLILPQIDIGLPIEHCLQLKRPHPPFTGELIRNNQHSLFVFRCNDSGLLLRGQFICANEVAEQFIFVGSPWLSDVAQLQQHRLSLSNFAVHDATADLLQAIQDEKTALEETRYLAQKLKKQRAVLQSILNTAADAIITINQQGLIESFNPAAEQMFAWQSDAIIGQSVLNLAQEPHASFSAELISDFLKEAELSVMGKRREVSAKRSDGSEFPAELSLSVTRYDDELHFTGIVRDVTLRNSQQAALAAARERELKMGHDIQQSLLFGAPIKVPGMEISAFTQPSQGVDGDFFDFFPIEPGCFDVLTGDVMGKGIAAAMIGAALKNQYTRIMAETLWPSLQKGLYPTCETIINQLHTRITPELRRLESFVTLIYARIDVHKNTLHFINAGHPEGLLFHDDGRVEMLSGDNLPIGIDPNEHYDTVVYEFKPGDLLLLFSDGVTEARNINSELIGTDPIIELVRPLFQAQLPAAIVLQRLRQIVDLFENSHQRSDDFTAISLYRHPISALHSQEFPRNMQVLAEIRHWLSKRVHLTPTQHDKLNLAAIEVATNIIRHVSSPLADTSFVLHLLQLPTTLTLEFYYVGAPFDPTQAEAPDFSGQKEGGFGLFIIQNCVDQVDYLIPAEQVNLIRLQLKDLSNQTLPLLYS</sequence>
<gene>
    <name evidence="8" type="ORF">LG219_13860</name>
</gene>
<evidence type="ECO:0000256" key="1">
    <source>
        <dbReference type="ARBA" id="ARBA00012202"/>
    </source>
</evidence>
<keyword evidence="4" id="KW-0141">cGMP biosynthesis</keyword>
<dbReference type="InterPro" id="IPR052016">
    <property type="entry name" value="Bact_Sigma-Reg"/>
</dbReference>
<dbReference type="InterPro" id="IPR036457">
    <property type="entry name" value="PPM-type-like_dom_sf"/>
</dbReference>
<name>A0ABS8BP06_9NEIS</name>
<dbReference type="Gene3D" id="3.30.565.10">
    <property type="entry name" value="Histidine kinase-like ATPase, C-terminal domain"/>
    <property type="match status" value="1"/>
</dbReference>
<dbReference type="InterPro" id="IPR036890">
    <property type="entry name" value="HATPase_C_sf"/>
</dbReference>
<evidence type="ECO:0000256" key="2">
    <source>
        <dbReference type="ARBA" id="ARBA00022741"/>
    </source>
</evidence>
<organism evidence="8 9">
    <name type="scientific">Deefgea salmonis</name>
    <dbReference type="NCBI Taxonomy" id="2875502"/>
    <lineage>
        <taxon>Bacteria</taxon>
        <taxon>Pseudomonadati</taxon>
        <taxon>Pseudomonadota</taxon>
        <taxon>Betaproteobacteria</taxon>
        <taxon>Neisseriales</taxon>
        <taxon>Chitinibacteraceae</taxon>
        <taxon>Deefgea</taxon>
    </lineage>
</organism>
<dbReference type="CDD" id="cd16936">
    <property type="entry name" value="HATPase_RsbW-like"/>
    <property type="match status" value="1"/>
</dbReference>
<evidence type="ECO:0000259" key="6">
    <source>
        <dbReference type="PROSITE" id="PS50113"/>
    </source>
</evidence>
<comment type="caution">
    <text evidence="8">The sequence shown here is derived from an EMBL/GenBank/DDBJ whole genome shotgun (WGS) entry which is preliminary data.</text>
</comment>
<accession>A0ABS8BP06</accession>
<dbReference type="InterPro" id="IPR042463">
    <property type="entry name" value="HNOB_dom_associated_sf"/>
</dbReference>
<reference evidence="8 9" key="1">
    <citation type="submission" date="2021-10" db="EMBL/GenBank/DDBJ databases">
        <authorList>
            <person name="Chen M."/>
        </authorList>
    </citation>
    <scope>NUCLEOTIDE SEQUENCE [LARGE SCALE GENOMIC DNA]</scope>
    <source>
        <strain evidence="8 9">H3-26</strain>
    </source>
</reference>
<dbReference type="SMART" id="SM00091">
    <property type="entry name" value="PAS"/>
    <property type="match status" value="1"/>
</dbReference>
<dbReference type="RefSeq" id="WP_226765047.1">
    <property type="nucleotide sequence ID" value="NZ_JAJAWG010000013.1"/>
</dbReference>
<dbReference type="Pfam" id="PF00989">
    <property type="entry name" value="PAS"/>
    <property type="match status" value="1"/>
</dbReference>
<dbReference type="Pfam" id="PF13581">
    <property type="entry name" value="HATPase_c_2"/>
    <property type="match status" value="1"/>
</dbReference>
<dbReference type="Proteomes" id="UP001198034">
    <property type="component" value="Unassembled WGS sequence"/>
</dbReference>
<dbReference type="PROSITE" id="PS50113">
    <property type="entry name" value="PAC"/>
    <property type="match status" value="1"/>
</dbReference>
<feature type="domain" description="PAC" evidence="6">
    <location>
        <begin position="233"/>
        <end position="283"/>
    </location>
</feature>
<keyword evidence="3" id="KW-0378">Hydrolase</keyword>
<evidence type="ECO:0000259" key="5">
    <source>
        <dbReference type="PROSITE" id="PS50112"/>
    </source>
</evidence>
<dbReference type="Pfam" id="PF07228">
    <property type="entry name" value="SpoIIE"/>
    <property type="match status" value="1"/>
</dbReference>
<dbReference type="EMBL" id="JAJAWG010000013">
    <property type="protein sequence ID" value="MCB5197347.1"/>
    <property type="molecule type" value="Genomic_DNA"/>
</dbReference>
<feature type="domain" description="PPM-type phosphatase" evidence="7">
    <location>
        <begin position="311"/>
        <end position="536"/>
    </location>
</feature>
<evidence type="ECO:0000259" key="7">
    <source>
        <dbReference type="PROSITE" id="PS51746"/>
    </source>
</evidence>
<dbReference type="Gene3D" id="3.60.40.10">
    <property type="entry name" value="PPM-type phosphatase domain"/>
    <property type="match status" value="1"/>
</dbReference>
<dbReference type="InterPro" id="IPR013767">
    <property type="entry name" value="PAS_fold"/>
</dbReference>
<protein>
    <recommendedName>
        <fullName evidence="1">guanylate cyclase</fullName>
        <ecNumber evidence="1">4.6.1.2</ecNumber>
    </recommendedName>
</protein>
<dbReference type="PROSITE" id="PS50112">
    <property type="entry name" value="PAS"/>
    <property type="match status" value="1"/>
</dbReference>
<dbReference type="PROSITE" id="PS51746">
    <property type="entry name" value="PPM_2"/>
    <property type="match status" value="1"/>
</dbReference>
<dbReference type="InterPro" id="IPR000700">
    <property type="entry name" value="PAS-assoc_C"/>
</dbReference>
<dbReference type="SUPFAM" id="SSF81606">
    <property type="entry name" value="PP2C-like"/>
    <property type="match status" value="1"/>
</dbReference>
<dbReference type="CDD" id="cd00130">
    <property type="entry name" value="PAS"/>
    <property type="match status" value="1"/>
</dbReference>
<dbReference type="PANTHER" id="PTHR43156">
    <property type="entry name" value="STAGE II SPORULATION PROTEIN E-RELATED"/>
    <property type="match status" value="1"/>
</dbReference>
<proteinExistence type="predicted"/>